<feature type="binding site" evidence="8">
    <location>
        <position position="104"/>
    </location>
    <ligand>
        <name>Mg(2+)</name>
        <dbReference type="ChEBI" id="CHEBI:18420"/>
    </ligand>
</feature>
<evidence type="ECO:0000256" key="3">
    <source>
        <dbReference type="ARBA" id="ARBA00022722"/>
    </source>
</evidence>
<comment type="function">
    <text evidence="8">Toxic component of a toxin-antitoxin (TA) system. An RNase.</text>
</comment>
<dbReference type="InterPro" id="IPR029060">
    <property type="entry name" value="PIN-like_dom_sf"/>
</dbReference>
<dbReference type="SUPFAM" id="SSF88723">
    <property type="entry name" value="PIN domain-like"/>
    <property type="match status" value="1"/>
</dbReference>
<evidence type="ECO:0000256" key="8">
    <source>
        <dbReference type="HAMAP-Rule" id="MF_00265"/>
    </source>
</evidence>
<dbReference type="Pfam" id="PF01850">
    <property type="entry name" value="PIN"/>
    <property type="match status" value="1"/>
</dbReference>
<keyword evidence="11" id="KW-1185">Reference proteome</keyword>
<dbReference type="PANTHER" id="PTHR33653">
    <property type="entry name" value="RIBONUCLEASE VAPC2"/>
    <property type="match status" value="1"/>
</dbReference>
<keyword evidence="6 8" id="KW-0460">Magnesium</keyword>
<dbReference type="EMBL" id="BAAANY010000002">
    <property type="protein sequence ID" value="GAA1659859.1"/>
    <property type="molecule type" value="Genomic_DNA"/>
</dbReference>
<feature type="binding site" evidence="8">
    <location>
        <position position="8"/>
    </location>
    <ligand>
        <name>Mg(2+)</name>
        <dbReference type="ChEBI" id="CHEBI:18420"/>
    </ligand>
</feature>
<evidence type="ECO:0000256" key="5">
    <source>
        <dbReference type="ARBA" id="ARBA00022801"/>
    </source>
</evidence>
<evidence type="ECO:0000313" key="10">
    <source>
        <dbReference type="EMBL" id="GAA1659859.1"/>
    </source>
</evidence>
<dbReference type="Gene3D" id="3.40.50.1010">
    <property type="entry name" value="5'-nuclease"/>
    <property type="match status" value="1"/>
</dbReference>
<evidence type="ECO:0000313" key="11">
    <source>
        <dbReference type="Proteomes" id="UP001500618"/>
    </source>
</evidence>
<evidence type="ECO:0000256" key="6">
    <source>
        <dbReference type="ARBA" id="ARBA00022842"/>
    </source>
</evidence>
<evidence type="ECO:0000256" key="2">
    <source>
        <dbReference type="ARBA" id="ARBA00022649"/>
    </source>
</evidence>
<organism evidence="10 11">
    <name type="scientific">Fodinicola feengrottensis</name>
    <dbReference type="NCBI Taxonomy" id="435914"/>
    <lineage>
        <taxon>Bacteria</taxon>
        <taxon>Bacillati</taxon>
        <taxon>Actinomycetota</taxon>
        <taxon>Actinomycetes</taxon>
        <taxon>Mycobacteriales</taxon>
        <taxon>Fodinicola</taxon>
    </lineage>
</organism>
<dbReference type="HAMAP" id="MF_00265">
    <property type="entry name" value="VapC_Nob1"/>
    <property type="match status" value="1"/>
</dbReference>
<keyword evidence="5 8" id="KW-0378">Hydrolase</keyword>
<keyword evidence="2 8" id="KW-1277">Toxin-antitoxin system</keyword>
<reference evidence="10 11" key="1">
    <citation type="journal article" date="2019" name="Int. J. Syst. Evol. Microbiol.">
        <title>The Global Catalogue of Microorganisms (GCM) 10K type strain sequencing project: providing services to taxonomists for standard genome sequencing and annotation.</title>
        <authorList>
            <consortium name="The Broad Institute Genomics Platform"/>
            <consortium name="The Broad Institute Genome Sequencing Center for Infectious Disease"/>
            <person name="Wu L."/>
            <person name="Ma J."/>
        </authorList>
    </citation>
    <scope>NUCLEOTIDE SEQUENCE [LARGE SCALE GENOMIC DNA]</scope>
    <source>
        <strain evidence="10 11">JCM 14718</strain>
    </source>
</reference>
<comment type="similarity">
    <text evidence="7 8">Belongs to the PINc/VapC protein family.</text>
</comment>
<evidence type="ECO:0000256" key="7">
    <source>
        <dbReference type="ARBA" id="ARBA00038093"/>
    </source>
</evidence>
<feature type="domain" description="PIN" evidence="9">
    <location>
        <begin position="5"/>
        <end position="126"/>
    </location>
</feature>
<accession>A0ABN2FV15</accession>
<dbReference type="Proteomes" id="UP001500618">
    <property type="component" value="Unassembled WGS sequence"/>
</dbReference>
<evidence type="ECO:0000256" key="1">
    <source>
        <dbReference type="ARBA" id="ARBA00001946"/>
    </source>
</evidence>
<protein>
    <recommendedName>
        <fullName evidence="8">Ribonuclease VapC</fullName>
        <shortName evidence="8">RNase VapC</shortName>
        <ecNumber evidence="8">3.1.-.-</ecNumber>
    </recommendedName>
    <alternativeName>
        <fullName evidence="8">Toxin VapC</fullName>
    </alternativeName>
</protein>
<evidence type="ECO:0000256" key="4">
    <source>
        <dbReference type="ARBA" id="ARBA00022723"/>
    </source>
</evidence>
<keyword evidence="8" id="KW-0800">Toxin</keyword>
<name>A0ABN2FV15_9ACTN</name>
<proteinExistence type="inferred from homology"/>
<comment type="caution">
    <text evidence="10">The sequence shown here is derived from an EMBL/GenBank/DDBJ whole genome shotgun (WGS) entry which is preliminary data.</text>
</comment>
<comment type="cofactor">
    <cofactor evidence="1 8">
        <name>Mg(2+)</name>
        <dbReference type="ChEBI" id="CHEBI:18420"/>
    </cofactor>
</comment>
<keyword evidence="4 8" id="KW-0479">Metal-binding</keyword>
<dbReference type="InterPro" id="IPR002716">
    <property type="entry name" value="PIN_dom"/>
</dbReference>
<keyword evidence="3 8" id="KW-0540">Nuclease</keyword>
<sequence length="139" mass="15613">MGMSYLLDTNILCESSKPRPNAGVVSWMRQASVGRLMLSVVTIGEIRRGVERLRARNDHPQARRYEQWLAETQDLYSERLIPVDIRVAETWGDIDAQHPLATTDGLIAATAKVHGLTVITRNTKDFHTTGVRILNPFTS</sequence>
<evidence type="ECO:0000259" key="9">
    <source>
        <dbReference type="Pfam" id="PF01850"/>
    </source>
</evidence>
<dbReference type="InterPro" id="IPR022907">
    <property type="entry name" value="VapC_family"/>
</dbReference>
<dbReference type="EC" id="3.1.-.-" evidence="8"/>
<dbReference type="CDD" id="cd18746">
    <property type="entry name" value="PIN_VapC4-5_FitB-like"/>
    <property type="match status" value="1"/>
</dbReference>
<gene>
    <name evidence="8" type="primary">vapC</name>
    <name evidence="10" type="ORF">GCM10009765_06550</name>
</gene>
<dbReference type="InterPro" id="IPR050556">
    <property type="entry name" value="Type_II_TA_system_RNase"/>
</dbReference>
<dbReference type="PANTHER" id="PTHR33653:SF1">
    <property type="entry name" value="RIBONUCLEASE VAPC2"/>
    <property type="match status" value="1"/>
</dbReference>